<feature type="compositionally biased region" description="Basic and acidic residues" evidence="1">
    <location>
        <begin position="486"/>
        <end position="495"/>
    </location>
</feature>
<feature type="compositionally biased region" description="Low complexity" evidence="1">
    <location>
        <begin position="459"/>
        <end position="468"/>
    </location>
</feature>
<protein>
    <submittedName>
        <fullName evidence="3">Uroporphyrinogen-III synthase</fullName>
    </submittedName>
</protein>
<dbReference type="RefSeq" id="XP_014653296.1">
    <property type="nucleotide sequence ID" value="XM_014797810.1"/>
</dbReference>
<dbReference type="GO" id="GO:0006782">
    <property type="term" value="P:protoporphyrinogen IX biosynthetic process"/>
    <property type="evidence" value="ECO:0007669"/>
    <property type="project" value="UniProtKB-UniPathway"/>
</dbReference>
<reference evidence="3" key="1">
    <citation type="submission" date="2014-07" db="EMBL/GenBank/DDBJ databases">
        <title>Draft genome sequence of the yeast Pseudozyma antarctica JCM 10317 known as a producer of lipase B which used in a wide range of industrial applications.</title>
        <authorList>
            <person name="Morita T."/>
            <person name="Saika A."/>
            <person name="Koike H."/>
        </authorList>
    </citation>
    <scope>NUCLEOTIDE SEQUENCE</scope>
    <source>
        <strain evidence="3">JCM 10317</strain>
    </source>
</reference>
<dbReference type="InterPro" id="IPR036108">
    <property type="entry name" value="4pyrrol_syn_uPrphyn_synt_sf"/>
</dbReference>
<organism evidence="3">
    <name type="scientific">Pseudozyma antarctica</name>
    <name type="common">Yeast</name>
    <name type="synonym">Candida antarctica</name>
    <dbReference type="NCBI Taxonomy" id="84753"/>
    <lineage>
        <taxon>Eukaryota</taxon>
        <taxon>Fungi</taxon>
        <taxon>Dikarya</taxon>
        <taxon>Basidiomycota</taxon>
        <taxon>Ustilaginomycotina</taxon>
        <taxon>Ustilaginomycetes</taxon>
        <taxon>Ustilaginales</taxon>
        <taxon>Ustilaginaceae</taxon>
        <taxon>Moesziomyces</taxon>
    </lineage>
</organism>
<accession>A0A081CPB1</accession>
<dbReference type="GeneID" id="26307553"/>
<feature type="compositionally biased region" description="Polar residues" evidence="1">
    <location>
        <begin position="496"/>
        <end position="505"/>
    </location>
</feature>
<dbReference type="Gene3D" id="3.40.50.10090">
    <property type="match status" value="2"/>
</dbReference>
<dbReference type="Proteomes" id="UP000053758">
    <property type="component" value="Unassembled WGS sequence"/>
</dbReference>
<dbReference type="InterPro" id="IPR003754">
    <property type="entry name" value="4pyrrol_synth_uPrphyn_synth"/>
</dbReference>
<dbReference type="UniPathway" id="UPA00251">
    <property type="reaction ID" value="UER00320"/>
</dbReference>
<evidence type="ECO:0000259" key="2">
    <source>
        <dbReference type="Pfam" id="PF02602"/>
    </source>
</evidence>
<dbReference type="InterPro" id="IPR039793">
    <property type="entry name" value="UROS/Hem4"/>
</dbReference>
<keyword evidence="4" id="KW-1185">Reference proteome</keyword>
<dbReference type="Pfam" id="PF02602">
    <property type="entry name" value="HEM4"/>
    <property type="match status" value="1"/>
</dbReference>
<feature type="compositionally biased region" description="Low complexity" evidence="1">
    <location>
        <begin position="436"/>
        <end position="448"/>
    </location>
</feature>
<proteinExistence type="predicted"/>
<dbReference type="PANTHER" id="PTHR12390:SF0">
    <property type="entry name" value="UROPORPHYRINOGEN-III SYNTHASE"/>
    <property type="match status" value="1"/>
</dbReference>
<feature type="region of interest" description="Disordered" evidence="1">
    <location>
        <begin position="435"/>
        <end position="523"/>
    </location>
</feature>
<dbReference type="HOGENOM" id="CLU_427702_0_0_1"/>
<evidence type="ECO:0000313" key="4">
    <source>
        <dbReference type="Proteomes" id="UP000053758"/>
    </source>
</evidence>
<evidence type="ECO:0000313" key="3">
    <source>
        <dbReference type="EMBL" id="GAK68507.1"/>
    </source>
</evidence>
<dbReference type="GO" id="GO:0004852">
    <property type="term" value="F:uroporphyrinogen-III synthase activity"/>
    <property type="evidence" value="ECO:0007669"/>
    <property type="project" value="InterPro"/>
</dbReference>
<feature type="compositionally biased region" description="Low complexity" evidence="1">
    <location>
        <begin position="576"/>
        <end position="589"/>
    </location>
</feature>
<dbReference type="EMBL" id="DF830187">
    <property type="protein sequence ID" value="GAK68507.1"/>
    <property type="molecule type" value="Genomic_DNA"/>
</dbReference>
<name>A0A081CPB1_PSEA2</name>
<dbReference type="GO" id="GO:0005829">
    <property type="term" value="C:cytosol"/>
    <property type="evidence" value="ECO:0007669"/>
    <property type="project" value="TreeGrafter"/>
</dbReference>
<sequence>MSAAEDFEEAPPPVTVLLLRSPVSMSKGTAPCSPWLVGYTDLAIACAKTRPTRAELTTVDSAHSHHLGLADASFLLNLVSKPRGASDDTMSAAEDFEEAPPPVTVLLLRSPVSMSKGTDPYHDAFGSFCLPSFASSALESGTSTPLPSLSASGRSSLASTAESGALDLIKTALSQQAAIANNITTSAKHASSAAPLPLSATGRRKGKFIHDQPRLMTHHLSYPSDANGDEVEIEYCVTSFPILSHRFVHQQEFVDRLLHGSRSDDSKPAAPYRGMIVTSQRAVEAYISAGVKAQDMLRSNNKTSSSSPTQWNRVPFFAVGPATASALRSVPLAPWLRPRLVMGGEATGTGDALARYVVRHFSTPAILDEKSDTPPSSQPLPLLYLVGDKNASTIPDLLSQASPPHGPIPHEELQVYETSPDPHFAEGCEVLANTLPSVVSRPPSRRPSNGSMHSRPGSRRPSGGSTTSVDRHPSVALKSANASRKSSSDDLRESSRTASQHSLSHVPSVGTPLGVSTMTSTEAVHPRIDTKSITAAVGGSPQLMASPATIEPEAINPIEEESVLKTLRAKAKAAGHDSSSGTDSSTTHSRQTIARPDWIVFFSPSGVNYALEEFRRRKWMPPERASTASSADASATATSSIAAKTTVTSHSASRKYPRIAVLGSTTRAWMVDNLAIEPDAVATKPGPKELKDAIEAVELRLRSRA</sequence>
<gene>
    <name evidence="3" type="ORF">PAN0_120d6768</name>
</gene>
<dbReference type="PANTHER" id="PTHR12390">
    <property type="entry name" value="UROPORPHYRINOGEN III SYNTHASE"/>
    <property type="match status" value="1"/>
</dbReference>
<feature type="region of interest" description="Disordered" evidence="1">
    <location>
        <begin position="570"/>
        <end position="590"/>
    </location>
</feature>
<evidence type="ECO:0000256" key="1">
    <source>
        <dbReference type="SAM" id="MobiDB-lite"/>
    </source>
</evidence>
<dbReference type="AlphaFoldDB" id="A0A081CPB1"/>
<feature type="domain" description="Tetrapyrrole biosynthesis uroporphyrinogen III synthase" evidence="2">
    <location>
        <begin position="239"/>
        <end position="429"/>
    </location>
</feature>
<dbReference type="GO" id="GO:0006780">
    <property type="term" value="P:uroporphyrinogen III biosynthetic process"/>
    <property type="evidence" value="ECO:0007669"/>
    <property type="project" value="InterPro"/>
</dbReference>
<dbReference type="SUPFAM" id="SSF69618">
    <property type="entry name" value="HemD-like"/>
    <property type="match status" value="2"/>
</dbReference>